<organism evidence="19 20">
    <name type="scientific">Jaapia argillacea MUCL 33604</name>
    <dbReference type="NCBI Taxonomy" id="933084"/>
    <lineage>
        <taxon>Eukaryota</taxon>
        <taxon>Fungi</taxon>
        <taxon>Dikarya</taxon>
        <taxon>Basidiomycota</taxon>
        <taxon>Agaricomycotina</taxon>
        <taxon>Agaricomycetes</taxon>
        <taxon>Agaricomycetidae</taxon>
        <taxon>Jaapiales</taxon>
        <taxon>Jaapiaceae</taxon>
        <taxon>Jaapia</taxon>
    </lineage>
</organism>
<dbReference type="InterPro" id="IPR013083">
    <property type="entry name" value="Znf_RING/FYVE/PHD"/>
</dbReference>
<dbReference type="InterPro" id="IPR013956">
    <property type="entry name" value="E3_ubiquit_lig_Bre1"/>
</dbReference>
<reference evidence="20" key="1">
    <citation type="journal article" date="2014" name="Proc. Natl. Acad. Sci. U.S.A.">
        <title>Extensive sampling of basidiomycete genomes demonstrates inadequacy of the white-rot/brown-rot paradigm for wood decay fungi.</title>
        <authorList>
            <person name="Riley R."/>
            <person name="Salamov A.A."/>
            <person name="Brown D.W."/>
            <person name="Nagy L.G."/>
            <person name="Floudas D."/>
            <person name="Held B.W."/>
            <person name="Levasseur A."/>
            <person name="Lombard V."/>
            <person name="Morin E."/>
            <person name="Otillar R."/>
            <person name="Lindquist E.A."/>
            <person name="Sun H."/>
            <person name="LaButti K.M."/>
            <person name="Schmutz J."/>
            <person name="Jabbour D."/>
            <person name="Luo H."/>
            <person name="Baker S.E."/>
            <person name="Pisabarro A.G."/>
            <person name="Walton J.D."/>
            <person name="Blanchette R.A."/>
            <person name="Henrissat B."/>
            <person name="Martin F."/>
            <person name="Cullen D."/>
            <person name="Hibbett D.S."/>
            <person name="Grigoriev I.V."/>
        </authorList>
    </citation>
    <scope>NUCLEOTIDE SEQUENCE [LARGE SCALE GENOMIC DNA]</scope>
    <source>
        <strain evidence="20">MUCL 33604</strain>
    </source>
</reference>
<evidence type="ECO:0000256" key="13">
    <source>
        <dbReference type="ARBA" id="ARBA00059679"/>
    </source>
</evidence>
<evidence type="ECO:0000256" key="7">
    <source>
        <dbReference type="ARBA" id="ARBA00022771"/>
    </source>
</evidence>
<feature type="region of interest" description="Disordered" evidence="17">
    <location>
        <begin position="1"/>
        <end position="41"/>
    </location>
</feature>
<feature type="region of interest" description="Disordered" evidence="17">
    <location>
        <begin position="216"/>
        <end position="301"/>
    </location>
</feature>
<dbReference type="Proteomes" id="UP000027265">
    <property type="component" value="Unassembled WGS sequence"/>
</dbReference>
<evidence type="ECO:0000256" key="12">
    <source>
        <dbReference type="ARBA" id="ARBA00023242"/>
    </source>
</evidence>
<keyword evidence="20" id="KW-1185">Reference proteome</keyword>
<dbReference type="InterPro" id="IPR018957">
    <property type="entry name" value="Znf_C3HC4_RING-type"/>
</dbReference>
<evidence type="ECO:0000256" key="16">
    <source>
        <dbReference type="SAM" id="Coils"/>
    </source>
</evidence>
<dbReference type="GO" id="GO:0061630">
    <property type="term" value="F:ubiquitin protein ligase activity"/>
    <property type="evidence" value="ECO:0007669"/>
    <property type="project" value="UniProtKB-EC"/>
</dbReference>
<comment type="similarity">
    <text evidence="4 15">Belongs to the BRE1 family.</text>
</comment>
<keyword evidence="11 15" id="KW-0175">Coiled coil</keyword>
<evidence type="ECO:0000256" key="3">
    <source>
        <dbReference type="ARBA" id="ARBA00004906"/>
    </source>
</evidence>
<evidence type="ECO:0000256" key="9">
    <source>
        <dbReference type="ARBA" id="ARBA00022833"/>
    </source>
</evidence>
<dbReference type="InterPro" id="IPR001841">
    <property type="entry name" value="Znf_RING"/>
</dbReference>
<dbReference type="InterPro" id="IPR017907">
    <property type="entry name" value="Znf_RING_CS"/>
</dbReference>
<dbReference type="InParanoid" id="A0A067PVD7"/>
<keyword evidence="8 15" id="KW-0833">Ubl conjugation pathway</keyword>
<dbReference type="Pfam" id="PF26095">
    <property type="entry name" value="CC_Bre1"/>
    <property type="match status" value="1"/>
</dbReference>
<dbReference type="UniPathway" id="UPA00143"/>
<comment type="subcellular location">
    <subcellularLocation>
        <location evidence="2 15">Nucleus</location>
    </subcellularLocation>
</comment>
<feature type="domain" description="RING-type" evidence="18">
    <location>
        <begin position="826"/>
        <end position="865"/>
    </location>
</feature>
<sequence>MESRKRPLAEDTDPISTKKRAVASIDGSPAHVNGTITDEDEPKDNAHLELFRKEAIFRRMKHYSRECERSQSRIAQLEQRRAVCEAGLTAMQACWQQLVESMRVLGSPNTSPKVNTDSKDLFDMTVHFDPDSSVLRKKADATRHLLDSFVQLAEQKQPALFRDEMYQHYQRAQTECTALRSEMALLRSKIEDVESERDRYHDDLASVESRLERLQSRTVAELSGPNIPSPVKEEAARSPKKESEPSPAGVVEVNMETDRTGTEVRSPSSPVVSGHDNNRQSPGTSNDHGSNGVNGVGSRFEGKGAEDWADIAESRQTTIETLQMQLVEVNKLVNELKLDMQAPSDERIKTSAVYKVLLEQCSLLEHTTEENSTQIASLEKETNAWRAKFEEVMASIPEEVAVVKEGAAANAKRRETEVNRLRSQRDQIGAELVERKADYTAKLGSLQEYKKLAESCSGRVVVLQSEVKRLKSQLAANAGDPDLLAFCLSEKGEDVSYVEDLKSRLAAAECKASALEQSLPPSLSVDSDTARHFQSEVEARQQLIQVTKELDKYRSIYGESSSTLPPDVRRLSETLKQKETEVQKLRLQVSQHEQAETALYAELDKLSAAWESLDRQVKSKVFDLTAMEDRLTKIGVDKAKLENKFYAAMRDKEAIESERKNIARNLEKQAKVIEKLVESEKNLLSQIADSDKALQLMEVKFGKVDSLRRALEAQSFEYRHRYEDEKSRGTSVNARADERDRLLERDRSALRKQEEVLMKKLKDADREREKLKAREESLRQKSQSTQGYSKEAELQSEVDKCMVSGNNQFALHRACSRSLDQRILKCSTCGLHMRSTVITKCMHSFCKPCVDARIATRQRKCPACNLAFAQSDVQQLYFQ</sequence>
<evidence type="ECO:0000256" key="10">
    <source>
        <dbReference type="ARBA" id="ARBA00022853"/>
    </source>
</evidence>
<dbReference type="Pfam" id="PF00097">
    <property type="entry name" value="zf-C3HC4"/>
    <property type="match status" value="1"/>
</dbReference>
<evidence type="ECO:0000256" key="14">
    <source>
        <dbReference type="PROSITE-ProRule" id="PRU00175"/>
    </source>
</evidence>
<dbReference type="Pfam" id="PF08647">
    <property type="entry name" value="BRE1"/>
    <property type="match status" value="1"/>
</dbReference>
<keyword evidence="12 15" id="KW-0539">Nucleus</keyword>
<name>A0A067PVD7_9AGAM</name>
<evidence type="ECO:0000313" key="20">
    <source>
        <dbReference type="Proteomes" id="UP000027265"/>
    </source>
</evidence>
<keyword evidence="7 14" id="KW-0863">Zinc-finger</keyword>
<keyword evidence="5 15" id="KW-0808">Transferase</keyword>
<dbReference type="OrthoDB" id="10266039at2759"/>
<dbReference type="SMART" id="SM00184">
    <property type="entry name" value="RING"/>
    <property type="match status" value="1"/>
</dbReference>
<gene>
    <name evidence="19" type="ORF">JAAARDRAFT_178316</name>
</gene>
<dbReference type="PANTHER" id="PTHR23163:SF0">
    <property type="entry name" value="E3 UBIQUITIN-PROTEIN LIGASE BRE1"/>
    <property type="match status" value="1"/>
</dbReference>
<dbReference type="EC" id="2.3.2.27" evidence="15"/>
<dbReference type="SUPFAM" id="SSF57850">
    <property type="entry name" value="RING/U-box"/>
    <property type="match status" value="1"/>
</dbReference>
<feature type="compositionally biased region" description="Polar residues" evidence="17">
    <location>
        <begin position="279"/>
        <end position="293"/>
    </location>
</feature>
<comment type="pathway">
    <text evidence="3 15">Protein modification; protein ubiquitination.</text>
</comment>
<dbReference type="GO" id="GO:0005634">
    <property type="term" value="C:nucleus"/>
    <property type="evidence" value="ECO:0007669"/>
    <property type="project" value="UniProtKB-SubCell"/>
</dbReference>
<dbReference type="EMBL" id="KL197719">
    <property type="protein sequence ID" value="KDQ57820.1"/>
    <property type="molecule type" value="Genomic_DNA"/>
</dbReference>
<dbReference type="PROSITE" id="PS50089">
    <property type="entry name" value="ZF_RING_2"/>
    <property type="match status" value="1"/>
</dbReference>
<feature type="coiled-coil region" evidence="16">
    <location>
        <begin position="568"/>
        <end position="595"/>
    </location>
</feature>
<keyword evidence="9 15" id="KW-0862">Zinc</keyword>
<evidence type="ECO:0000259" key="18">
    <source>
        <dbReference type="PROSITE" id="PS50089"/>
    </source>
</evidence>
<keyword evidence="10 15" id="KW-0156">Chromatin regulator</keyword>
<dbReference type="Gene3D" id="3.30.40.10">
    <property type="entry name" value="Zinc/RING finger domain, C3HC4 (zinc finger)"/>
    <property type="match status" value="1"/>
</dbReference>
<evidence type="ECO:0000256" key="15">
    <source>
        <dbReference type="RuleBase" id="RU365038"/>
    </source>
</evidence>
<dbReference type="GO" id="GO:0006325">
    <property type="term" value="P:chromatin organization"/>
    <property type="evidence" value="ECO:0007669"/>
    <property type="project" value="UniProtKB-KW"/>
</dbReference>
<dbReference type="PANTHER" id="PTHR23163">
    <property type="entry name" value="RING FINGER PROTEIN-RELATED"/>
    <property type="match status" value="1"/>
</dbReference>
<proteinExistence type="inferred from homology"/>
<evidence type="ECO:0000313" key="19">
    <source>
        <dbReference type="EMBL" id="KDQ57820.1"/>
    </source>
</evidence>
<evidence type="ECO:0000256" key="8">
    <source>
        <dbReference type="ARBA" id="ARBA00022786"/>
    </source>
</evidence>
<feature type="compositionally biased region" description="Basic and acidic residues" evidence="17">
    <location>
        <begin position="231"/>
        <end position="244"/>
    </location>
</feature>
<dbReference type="CDD" id="cd16499">
    <property type="entry name" value="RING-HC_Bre1-like"/>
    <property type="match status" value="1"/>
</dbReference>
<evidence type="ECO:0000256" key="4">
    <source>
        <dbReference type="ARBA" id="ARBA00005555"/>
    </source>
</evidence>
<feature type="region of interest" description="Disordered" evidence="17">
    <location>
        <begin position="761"/>
        <end position="790"/>
    </location>
</feature>
<accession>A0A067PVD7</accession>
<evidence type="ECO:0000256" key="1">
    <source>
        <dbReference type="ARBA" id="ARBA00000900"/>
    </source>
</evidence>
<dbReference type="FunCoup" id="A0A067PVD7">
    <property type="interactions" value="244"/>
</dbReference>
<evidence type="ECO:0000256" key="2">
    <source>
        <dbReference type="ARBA" id="ARBA00004123"/>
    </source>
</evidence>
<dbReference type="STRING" id="933084.A0A067PVD7"/>
<evidence type="ECO:0000256" key="6">
    <source>
        <dbReference type="ARBA" id="ARBA00022723"/>
    </source>
</evidence>
<dbReference type="GO" id="GO:0008270">
    <property type="term" value="F:zinc ion binding"/>
    <property type="evidence" value="ECO:0007669"/>
    <property type="project" value="UniProtKB-KW"/>
</dbReference>
<comment type="catalytic activity">
    <reaction evidence="1 15">
        <text>S-ubiquitinyl-[E2 ubiquitin-conjugating enzyme]-L-cysteine + [acceptor protein]-L-lysine = [E2 ubiquitin-conjugating enzyme]-L-cysteine + N(6)-ubiquitinyl-[acceptor protein]-L-lysine.</text>
        <dbReference type="EC" id="2.3.2.27"/>
    </reaction>
</comment>
<dbReference type="GO" id="GO:0033503">
    <property type="term" value="C:HULC complex"/>
    <property type="evidence" value="ECO:0007669"/>
    <property type="project" value="TreeGrafter"/>
</dbReference>
<feature type="compositionally biased region" description="Basic and acidic residues" evidence="17">
    <location>
        <begin position="761"/>
        <end position="779"/>
    </location>
</feature>
<dbReference type="AlphaFoldDB" id="A0A067PVD7"/>
<evidence type="ECO:0000256" key="11">
    <source>
        <dbReference type="ARBA" id="ARBA00023054"/>
    </source>
</evidence>
<keyword evidence="6 15" id="KW-0479">Metal-binding</keyword>
<dbReference type="HOGENOM" id="CLU_019713_0_0_1"/>
<dbReference type="GO" id="GO:0016567">
    <property type="term" value="P:protein ubiquitination"/>
    <property type="evidence" value="ECO:0007669"/>
    <property type="project" value="UniProtKB-UniRule"/>
</dbReference>
<evidence type="ECO:0000256" key="5">
    <source>
        <dbReference type="ARBA" id="ARBA00022679"/>
    </source>
</evidence>
<comment type="function">
    <text evidence="13">E3 ubiquitin-protein ligase that mediates monoubiquitination of histone H2B to form H2BK123ub1. H2BK123ub1 gives a specific tag for epigenetic transcriptional activation and is also a prerequisite for H3K4me and H3K79me formation.</text>
</comment>
<dbReference type="InterPro" id="IPR058643">
    <property type="entry name" value="BRE1-like_CC"/>
</dbReference>
<dbReference type="PROSITE" id="PS00518">
    <property type="entry name" value="ZF_RING_1"/>
    <property type="match status" value="1"/>
</dbReference>
<protein>
    <recommendedName>
        <fullName evidence="15">E3 ubiquitin protein ligase</fullName>
        <ecNumber evidence="15">2.3.2.27</ecNumber>
    </recommendedName>
</protein>
<evidence type="ECO:0000256" key="17">
    <source>
        <dbReference type="SAM" id="MobiDB-lite"/>
    </source>
</evidence>